<dbReference type="AlphaFoldDB" id="A0A1T3NY24"/>
<evidence type="ECO:0000256" key="5">
    <source>
        <dbReference type="ARBA" id="ARBA00023136"/>
    </source>
</evidence>
<keyword evidence="3 6" id="KW-0812">Transmembrane</keyword>
<comment type="subcellular location">
    <subcellularLocation>
        <location evidence="1">Cell membrane</location>
        <topology evidence="1">Multi-pass membrane protein</topology>
    </subcellularLocation>
</comment>
<dbReference type="RefSeq" id="WP_078976022.1">
    <property type="nucleotide sequence ID" value="NZ_MWQN01000001.1"/>
</dbReference>
<evidence type="ECO:0008006" key="9">
    <source>
        <dbReference type="Google" id="ProtNLM"/>
    </source>
</evidence>
<gene>
    <name evidence="7" type="ORF">B4N89_13080</name>
</gene>
<dbReference type="OrthoDB" id="5241534at2"/>
<organism evidence="7 8">
    <name type="scientific">Embleya scabrispora</name>
    <dbReference type="NCBI Taxonomy" id="159449"/>
    <lineage>
        <taxon>Bacteria</taxon>
        <taxon>Bacillati</taxon>
        <taxon>Actinomycetota</taxon>
        <taxon>Actinomycetes</taxon>
        <taxon>Kitasatosporales</taxon>
        <taxon>Streptomycetaceae</taxon>
        <taxon>Embleya</taxon>
    </lineage>
</organism>
<evidence type="ECO:0000256" key="4">
    <source>
        <dbReference type="ARBA" id="ARBA00022989"/>
    </source>
</evidence>
<feature type="transmembrane region" description="Helical" evidence="6">
    <location>
        <begin position="396"/>
        <end position="417"/>
    </location>
</feature>
<evidence type="ECO:0000256" key="6">
    <source>
        <dbReference type="SAM" id="Phobius"/>
    </source>
</evidence>
<feature type="transmembrane region" description="Helical" evidence="6">
    <location>
        <begin position="252"/>
        <end position="276"/>
    </location>
</feature>
<feature type="transmembrane region" description="Helical" evidence="6">
    <location>
        <begin position="297"/>
        <end position="328"/>
    </location>
</feature>
<evidence type="ECO:0000256" key="3">
    <source>
        <dbReference type="ARBA" id="ARBA00022692"/>
    </source>
</evidence>
<evidence type="ECO:0000313" key="7">
    <source>
        <dbReference type="EMBL" id="OPC81747.1"/>
    </source>
</evidence>
<dbReference type="PANTHER" id="PTHR30250:SF11">
    <property type="entry name" value="O-ANTIGEN TRANSPORTER-RELATED"/>
    <property type="match status" value="1"/>
</dbReference>
<keyword evidence="2" id="KW-1003">Cell membrane</keyword>
<feature type="transmembrane region" description="Helical" evidence="6">
    <location>
        <begin position="182"/>
        <end position="200"/>
    </location>
</feature>
<keyword evidence="4 6" id="KW-1133">Transmembrane helix</keyword>
<dbReference type="InterPro" id="IPR050833">
    <property type="entry name" value="Poly_Biosynth_Transport"/>
</dbReference>
<protein>
    <recommendedName>
        <fullName evidence="9">Polysaccharide biosynthesis protein</fullName>
    </recommendedName>
</protein>
<dbReference type="GO" id="GO:0005886">
    <property type="term" value="C:plasma membrane"/>
    <property type="evidence" value="ECO:0007669"/>
    <property type="project" value="UniProtKB-SubCell"/>
</dbReference>
<keyword evidence="5 6" id="KW-0472">Membrane</keyword>
<feature type="transmembrane region" description="Helical" evidence="6">
    <location>
        <begin position="48"/>
        <end position="67"/>
    </location>
</feature>
<feature type="transmembrane region" description="Helical" evidence="6">
    <location>
        <begin position="88"/>
        <end position="110"/>
    </location>
</feature>
<evidence type="ECO:0000313" key="8">
    <source>
        <dbReference type="Proteomes" id="UP000190037"/>
    </source>
</evidence>
<dbReference type="Proteomes" id="UP000190037">
    <property type="component" value="Unassembled WGS sequence"/>
</dbReference>
<feature type="transmembrane region" description="Helical" evidence="6">
    <location>
        <begin position="221"/>
        <end position="240"/>
    </location>
</feature>
<sequence length="444" mass="45494">MKTLLLRAIRALPQGTLLVGAGMVVLGGASYVHLAIAGHSLNPDDMSGVSVLWTIIFSIGLGLFFPVEQEITRIVAARAAEGSGTAPVLRRGAVLAGGLLLAVLALLAAASGPMADRLFDGDRQLLVALGGAFVGLAVVSVARGVLAGHGAFTAYGTQLALDGGLRIVLAIALGAAGSHSPLLFSLILTVAPILAVLATLRPVLRAARPGAVLAWRELYRGLGLLIVSTLLAQLMVNTAVLSVKLLEPEQTALVTALLSALILARVPLFVFGSLQASLLPGLSRAFTDGDRRTFRGLIVRACLVVTALGAAGGLGATVLGPWIIRVFFNAPAGVLGALDFAWFSAGTLCYMLAMVLGQGVMAMNRHRAQLVAWIGGTAVLVAITCVPGDIRVRVEIAFAAATVVTALLMAATLRAGARRFPVVVRSAQPVSAVADPVGGASRGE</sequence>
<comment type="caution">
    <text evidence="7">The sequence shown here is derived from an EMBL/GenBank/DDBJ whole genome shotgun (WGS) entry which is preliminary data.</text>
</comment>
<dbReference type="STRING" id="159449.B4N89_13080"/>
<feature type="transmembrane region" description="Helical" evidence="6">
    <location>
        <begin position="125"/>
        <end position="147"/>
    </location>
</feature>
<feature type="transmembrane region" description="Helical" evidence="6">
    <location>
        <begin position="159"/>
        <end position="176"/>
    </location>
</feature>
<dbReference type="EMBL" id="MWQN01000001">
    <property type="protein sequence ID" value="OPC81747.1"/>
    <property type="molecule type" value="Genomic_DNA"/>
</dbReference>
<accession>A0A1T3NY24</accession>
<name>A0A1T3NY24_9ACTN</name>
<reference evidence="7 8" key="1">
    <citation type="submission" date="2017-03" db="EMBL/GenBank/DDBJ databases">
        <title>Draft genome sequence of Streptomyces scabrisporus NF3, endophyte isolated from Amphipterygium adstringens.</title>
        <authorList>
            <person name="Vazquez M."/>
            <person name="Ceapa C.D."/>
            <person name="Rodriguez Luna D."/>
            <person name="Sanchez Esquivel S."/>
        </authorList>
    </citation>
    <scope>NUCLEOTIDE SEQUENCE [LARGE SCALE GENOMIC DNA]</scope>
    <source>
        <strain evidence="7 8">NF3</strain>
    </source>
</reference>
<evidence type="ECO:0000256" key="1">
    <source>
        <dbReference type="ARBA" id="ARBA00004651"/>
    </source>
</evidence>
<keyword evidence="8" id="KW-1185">Reference proteome</keyword>
<dbReference type="PANTHER" id="PTHR30250">
    <property type="entry name" value="PST FAMILY PREDICTED COLANIC ACID TRANSPORTER"/>
    <property type="match status" value="1"/>
</dbReference>
<evidence type="ECO:0000256" key="2">
    <source>
        <dbReference type="ARBA" id="ARBA00022475"/>
    </source>
</evidence>
<proteinExistence type="predicted"/>
<feature type="transmembrane region" description="Helical" evidence="6">
    <location>
        <begin position="340"/>
        <end position="363"/>
    </location>
</feature>
<feature type="transmembrane region" description="Helical" evidence="6">
    <location>
        <begin position="12"/>
        <end position="36"/>
    </location>
</feature>
<feature type="transmembrane region" description="Helical" evidence="6">
    <location>
        <begin position="370"/>
        <end position="390"/>
    </location>
</feature>